<dbReference type="AlphaFoldDB" id="A0A4U6U6X9"/>
<keyword evidence="3" id="KW-1185">Reference proteome</keyword>
<name>A0A4U6U6X9_SETVI</name>
<reference evidence="2" key="1">
    <citation type="submission" date="2019-03" db="EMBL/GenBank/DDBJ databases">
        <title>WGS assembly of Setaria viridis.</title>
        <authorList>
            <person name="Huang P."/>
            <person name="Jenkins J."/>
            <person name="Grimwood J."/>
            <person name="Barry K."/>
            <person name="Healey A."/>
            <person name="Mamidi S."/>
            <person name="Sreedasyam A."/>
            <person name="Shu S."/>
            <person name="Feldman M."/>
            <person name="Wu J."/>
            <person name="Yu Y."/>
            <person name="Chen C."/>
            <person name="Johnson J."/>
            <person name="Rokhsar D."/>
            <person name="Baxter I."/>
            <person name="Schmutz J."/>
            <person name="Brutnell T."/>
            <person name="Kellogg E."/>
        </authorList>
    </citation>
    <scope>NUCLEOTIDE SEQUENCE [LARGE SCALE GENOMIC DNA]</scope>
</reference>
<dbReference type="Gramene" id="TKW05987">
    <property type="protein sequence ID" value="TKW05987"/>
    <property type="gene ID" value="SEVIR_7G212700v2"/>
</dbReference>
<gene>
    <name evidence="2" type="ORF">SEVIR_7G212700v2</name>
</gene>
<evidence type="ECO:0000313" key="2">
    <source>
        <dbReference type="EMBL" id="TKW05987.1"/>
    </source>
</evidence>
<feature type="compositionally biased region" description="Polar residues" evidence="1">
    <location>
        <begin position="1"/>
        <end position="12"/>
    </location>
</feature>
<protein>
    <submittedName>
        <fullName evidence="2">Uncharacterized protein</fullName>
    </submittedName>
</protein>
<dbReference type="EMBL" id="CM016558">
    <property type="protein sequence ID" value="TKW05987.1"/>
    <property type="molecule type" value="Genomic_DNA"/>
</dbReference>
<accession>A0A4U6U6X9</accession>
<organism evidence="2 3">
    <name type="scientific">Setaria viridis</name>
    <name type="common">Green bristlegrass</name>
    <name type="synonym">Setaria italica subsp. viridis</name>
    <dbReference type="NCBI Taxonomy" id="4556"/>
    <lineage>
        <taxon>Eukaryota</taxon>
        <taxon>Viridiplantae</taxon>
        <taxon>Streptophyta</taxon>
        <taxon>Embryophyta</taxon>
        <taxon>Tracheophyta</taxon>
        <taxon>Spermatophyta</taxon>
        <taxon>Magnoliopsida</taxon>
        <taxon>Liliopsida</taxon>
        <taxon>Poales</taxon>
        <taxon>Poaceae</taxon>
        <taxon>PACMAD clade</taxon>
        <taxon>Panicoideae</taxon>
        <taxon>Panicodae</taxon>
        <taxon>Paniceae</taxon>
        <taxon>Cenchrinae</taxon>
        <taxon>Setaria</taxon>
    </lineage>
</organism>
<feature type="region of interest" description="Disordered" evidence="1">
    <location>
        <begin position="1"/>
        <end position="33"/>
    </location>
</feature>
<evidence type="ECO:0000313" key="3">
    <source>
        <dbReference type="Proteomes" id="UP000298652"/>
    </source>
</evidence>
<proteinExistence type="predicted"/>
<dbReference type="Proteomes" id="UP000298652">
    <property type="component" value="Chromosome 7"/>
</dbReference>
<sequence length="176" mass="19538">MLSPWHNGSSSRPAAGMDKCSQRRALPRPGHHQPAAPLACIVGRAVLHGQLKKRRRPNKTYRLGPRFTLCKNIHCIAKLSSPVRAWRRRRTTRLVRIGGLSQFAPHAARCRHACSAIPERVRPGLWPVGPDRTAGRTLPSRKLTVWRTGPTSRHRSAALLGGNLLGVHGRCGMWGR</sequence>
<evidence type="ECO:0000256" key="1">
    <source>
        <dbReference type="SAM" id="MobiDB-lite"/>
    </source>
</evidence>